<keyword evidence="1" id="KW-0732">Signal</keyword>
<evidence type="ECO:0000259" key="2">
    <source>
        <dbReference type="SMART" id="SM00458"/>
    </source>
</evidence>
<accession>A0A7W7FSD3</accession>
<gene>
    <name evidence="3" type="ORF">HNR67_002175</name>
</gene>
<name>A0A7W7FSD3_9PSEU</name>
<dbReference type="SMART" id="SM00458">
    <property type="entry name" value="RICIN"/>
    <property type="match status" value="1"/>
</dbReference>
<sequence>MRSRLLSVTTLGLMMLSLLGLGAAQAAPATPAAPAAPAAAQKVFFTFYGWWDNTPPGGAIAYPQIHNTAGGKGTYADPITLATSKKELKPGTKVWVPRVKKYFIMEDDCSACNQEWDGQGPNGGPKLWHFDLWIGGKGGNAMNAIDCEDALTNYHPDGKPVMEESIINPPSNLTVDPTPIFNTSTGECYGGAKPKTTVGEYKNTATGQCLENPGDSTKPGTALKVAACNNSTAQRFSFHGAFMEHNKLCTAQSGSNVVLNKCDGGPKQQWSVNPNGTISDMQSNTKCYRASGGNVTAGKCSGNESKWVFKSAV</sequence>
<dbReference type="Proteomes" id="UP000533598">
    <property type="component" value="Unassembled WGS sequence"/>
</dbReference>
<reference evidence="3 4" key="1">
    <citation type="submission" date="2020-08" db="EMBL/GenBank/DDBJ databases">
        <title>Sequencing the genomes of 1000 actinobacteria strains.</title>
        <authorList>
            <person name="Klenk H.-P."/>
        </authorList>
    </citation>
    <scope>NUCLEOTIDE SEQUENCE [LARGE SCALE GENOMIC DNA]</scope>
    <source>
        <strain evidence="3 4">DSM 44230</strain>
    </source>
</reference>
<protein>
    <recommendedName>
        <fullName evidence="2">Ricin B lectin domain-containing protein</fullName>
    </recommendedName>
</protein>
<evidence type="ECO:0000313" key="4">
    <source>
        <dbReference type="Proteomes" id="UP000533598"/>
    </source>
</evidence>
<dbReference type="InterPro" id="IPR035992">
    <property type="entry name" value="Ricin_B-like_lectins"/>
</dbReference>
<dbReference type="InterPro" id="IPR000772">
    <property type="entry name" value="Ricin_B_lectin"/>
</dbReference>
<feature type="signal peptide" evidence="1">
    <location>
        <begin position="1"/>
        <end position="26"/>
    </location>
</feature>
<comment type="caution">
    <text evidence="3">The sequence shown here is derived from an EMBL/GenBank/DDBJ whole genome shotgun (WGS) entry which is preliminary data.</text>
</comment>
<dbReference type="EMBL" id="JACHMH010000001">
    <property type="protein sequence ID" value="MBB4676057.1"/>
    <property type="molecule type" value="Genomic_DNA"/>
</dbReference>
<keyword evidence="4" id="KW-1185">Reference proteome</keyword>
<dbReference type="PROSITE" id="PS50231">
    <property type="entry name" value="RICIN_B_LECTIN"/>
    <property type="match status" value="1"/>
</dbReference>
<feature type="chain" id="PRO_5030674955" description="Ricin B lectin domain-containing protein" evidence="1">
    <location>
        <begin position="27"/>
        <end position="313"/>
    </location>
</feature>
<evidence type="ECO:0000256" key="1">
    <source>
        <dbReference type="SAM" id="SignalP"/>
    </source>
</evidence>
<proteinExistence type="predicted"/>
<dbReference type="Gene3D" id="2.80.10.50">
    <property type="match status" value="2"/>
</dbReference>
<dbReference type="SUPFAM" id="SSF50370">
    <property type="entry name" value="Ricin B-like lectins"/>
    <property type="match status" value="1"/>
</dbReference>
<feature type="domain" description="Ricin B lectin" evidence="2">
    <location>
        <begin position="195"/>
        <end position="310"/>
    </location>
</feature>
<organism evidence="3 4">
    <name type="scientific">Crossiella cryophila</name>
    <dbReference type="NCBI Taxonomy" id="43355"/>
    <lineage>
        <taxon>Bacteria</taxon>
        <taxon>Bacillati</taxon>
        <taxon>Actinomycetota</taxon>
        <taxon>Actinomycetes</taxon>
        <taxon>Pseudonocardiales</taxon>
        <taxon>Pseudonocardiaceae</taxon>
        <taxon>Crossiella</taxon>
    </lineage>
</organism>
<evidence type="ECO:0000313" key="3">
    <source>
        <dbReference type="EMBL" id="MBB4676057.1"/>
    </source>
</evidence>
<dbReference type="RefSeq" id="WP_246492496.1">
    <property type="nucleotide sequence ID" value="NZ_BAAAUI010000065.1"/>
</dbReference>
<dbReference type="Pfam" id="PF00652">
    <property type="entry name" value="Ricin_B_lectin"/>
    <property type="match status" value="1"/>
</dbReference>
<dbReference type="AlphaFoldDB" id="A0A7W7FSD3"/>